<reference evidence="3 4" key="1">
    <citation type="submission" date="2019-10" db="EMBL/GenBank/DDBJ databases">
        <authorList>
            <person name="Palmer J.M."/>
        </authorList>
    </citation>
    <scope>NUCLEOTIDE SEQUENCE [LARGE SCALE GENOMIC DNA]</scope>
    <source>
        <strain evidence="3 4">TWF506</strain>
    </source>
</reference>
<dbReference type="EMBL" id="JAVHJM010000004">
    <property type="protein sequence ID" value="KAK6514760.1"/>
    <property type="molecule type" value="Genomic_DNA"/>
</dbReference>
<keyword evidence="2" id="KW-1133">Transmembrane helix</keyword>
<evidence type="ECO:0000313" key="4">
    <source>
        <dbReference type="Proteomes" id="UP001307849"/>
    </source>
</evidence>
<protein>
    <recommendedName>
        <fullName evidence="5">Carboxymuconolactone decarboxylase-like domain-containing protein</fullName>
    </recommendedName>
</protein>
<keyword evidence="4" id="KW-1185">Reference proteome</keyword>
<dbReference type="Gene3D" id="1.20.1290.10">
    <property type="entry name" value="AhpD-like"/>
    <property type="match status" value="1"/>
</dbReference>
<evidence type="ECO:0000256" key="2">
    <source>
        <dbReference type="SAM" id="Phobius"/>
    </source>
</evidence>
<name>A0AAN8NA15_9PEZI</name>
<dbReference type="PANTHER" id="PTHR28180">
    <property type="entry name" value="CONSERVED MITOCHONDRIAL PROTEIN-RELATED"/>
    <property type="match status" value="1"/>
</dbReference>
<keyword evidence="2" id="KW-0812">Transmembrane</keyword>
<proteinExistence type="predicted"/>
<feature type="transmembrane region" description="Helical" evidence="2">
    <location>
        <begin position="87"/>
        <end position="108"/>
    </location>
</feature>
<evidence type="ECO:0000313" key="3">
    <source>
        <dbReference type="EMBL" id="KAK6514760.1"/>
    </source>
</evidence>
<accession>A0AAN8NA15</accession>
<dbReference type="PANTHER" id="PTHR28180:SF5">
    <property type="entry name" value="DNA POLYMERASE ALPHA SUBUNIT B"/>
    <property type="match status" value="1"/>
</dbReference>
<sequence>MASKAPTKNLNKPDPTAEELLALFRDVQESFPKALGEERWYLMLFTTLTYALPDPTALASLYTYLISLPQYSTPPSRQTLIRRIREALVKAVSLIGVAKPLLVIWTIATIEREEDRDFTPTRENWKCDSKNLENGMNWLKTIYRGDAEEVDRRFRGHEDFRWISYNITYGLYLSDHSVLDPVESEMVVLCGLLIQNLAPVTAFHLKGLRRVGVSMQDVEGVHVCCEKVARLCGIPLDKVPRVADIEHLVPWEQDTMTSDPGSGGNNNGMSKL</sequence>
<dbReference type="SUPFAM" id="SSF69118">
    <property type="entry name" value="AhpD-like"/>
    <property type="match status" value="1"/>
</dbReference>
<evidence type="ECO:0000256" key="1">
    <source>
        <dbReference type="SAM" id="MobiDB-lite"/>
    </source>
</evidence>
<feature type="region of interest" description="Disordered" evidence="1">
    <location>
        <begin position="253"/>
        <end position="272"/>
    </location>
</feature>
<dbReference type="InterPro" id="IPR029032">
    <property type="entry name" value="AhpD-like"/>
</dbReference>
<gene>
    <name evidence="3" type="ORF">TWF506_007125</name>
</gene>
<dbReference type="Proteomes" id="UP001307849">
    <property type="component" value="Unassembled WGS sequence"/>
</dbReference>
<keyword evidence="2" id="KW-0472">Membrane</keyword>
<dbReference type="AlphaFoldDB" id="A0AAN8NA15"/>
<evidence type="ECO:0008006" key="5">
    <source>
        <dbReference type="Google" id="ProtNLM"/>
    </source>
</evidence>
<organism evidence="3 4">
    <name type="scientific">Arthrobotrys conoides</name>
    <dbReference type="NCBI Taxonomy" id="74498"/>
    <lineage>
        <taxon>Eukaryota</taxon>
        <taxon>Fungi</taxon>
        <taxon>Dikarya</taxon>
        <taxon>Ascomycota</taxon>
        <taxon>Pezizomycotina</taxon>
        <taxon>Orbiliomycetes</taxon>
        <taxon>Orbiliales</taxon>
        <taxon>Orbiliaceae</taxon>
        <taxon>Arthrobotrys</taxon>
    </lineage>
</organism>
<dbReference type="InterPro" id="IPR052999">
    <property type="entry name" value="PTS1_Protein"/>
</dbReference>
<comment type="caution">
    <text evidence="3">The sequence shown here is derived from an EMBL/GenBank/DDBJ whole genome shotgun (WGS) entry which is preliminary data.</text>
</comment>